<sequence>TGLLSDLTFEDEETAVSDDDFLLDLFEDADEGSDELEIEPESASIAENDEVLSLTELLSDVELEEESVPAQDEFDDGDDWLADLTNLTEEETEPADAADDLEEEVGLTGMLANLWPDEEEMADSSAELIDDLQDTKSNAVDELGLTELLAGIDYEEDAVQSDPVFPDFDNDPVEPSLTEILTEIEDEPTNEADEHPISAEDTTWLNQLEADTGSLQEQEDAFDLAEESGLDWLTTPDEPEVEEEVAEPEGEAEVETAEPVEADGTAEDWDDAMSWLDELAAQQDEPIEELPSVAETMLDEELDTAAKLATTAPMDDEGLDWLDDLTKSDDDASSLETIEEILDEETKPELPETHVMAEEDSLADLDDLAEDDEISWLDDLATDNLDMSVVEEDETLIESDEEMPEPLLEDELLVEETTVTDESIDETIVEDLELEELEAIADTDFEDLDASWLDAIMEEAPDDEPEESDPLDELTDEAAEPYVVVAGVTDALKMDSGIEEAEADLEEALAWLDDLDEEETASEVDEAPETVVDLPTEELESEEVPETIIVTPEPDALALALDRLEQTVLSEGISVPNTAVIPLTLSSDELSAALDWIVEAETVEDEPVAEASAGDDASDFEDVSDDPEAWLEQMLNEELNLDIEMAPPPIKPSEDALFVTEDAQEATEPEATEPIKEETPIDALLDDVGLEGLPDDPDAAVAWLDQIASDQDKSGEVDPAELTESAIAAPIEEGDDPQLDLDLDDPEAWLEQMLSDEMALDVDMAPPPIKPSEDALFVTDGSDDAAIEPEQTDTPVNLAKTAAAQEAKIDEAEIDSEVDDLFDDPEAMLAQLLSDDLDIEMQPPAIKPSEDAVYVTGGGESSSADDDAQMPEPELDLLPDTSTDESETISDGNISDIIADVPDDPDEAMAWLEQLAAQQGADIDELPSITDVEEVVETAVSPDAPIDIEETTPDEDVTSELPDWLGSGDEAGDVAGETDWLRSLPEVDMETWLSAEEEATLTGAVEEVVIPDIGPLSAPPQTVAVEELDDDDLFEPVLEPSTGAYNVDEAQLTVAQDALANGRLDEAISQFKQLVTAGSGMMTIIAELEQAAGANPQKPAFHQVLGDAYMRNGQLQKALASYRSALDQM</sequence>
<feature type="region of interest" description="Disordered" evidence="1">
    <location>
        <begin position="842"/>
        <end position="902"/>
    </location>
</feature>
<feature type="region of interest" description="Disordered" evidence="1">
    <location>
        <begin position="233"/>
        <end position="263"/>
    </location>
</feature>
<dbReference type="GO" id="GO:0051301">
    <property type="term" value="P:cell division"/>
    <property type="evidence" value="ECO:0007669"/>
    <property type="project" value="UniProtKB-KW"/>
</dbReference>
<evidence type="ECO:0000313" key="2">
    <source>
        <dbReference type="EMBL" id="VAW35003.1"/>
    </source>
</evidence>
<dbReference type="InterPro" id="IPR018247">
    <property type="entry name" value="EF_Hand_1_Ca_BS"/>
</dbReference>
<name>A0A3B0V3Q1_9ZZZZ</name>
<feature type="region of interest" description="Disordered" evidence="1">
    <location>
        <begin position="604"/>
        <end position="623"/>
    </location>
</feature>
<dbReference type="PROSITE" id="PS00018">
    <property type="entry name" value="EF_HAND_1"/>
    <property type="match status" value="1"/>
</dbReference>
<accession>A0A3B0V3Q1</accession>
<reference evidence="2" key="1">
    <citation type="submission" date="2018-06" db="EMBL/GenBank/DDBJ databases">
        <authorList>
            <person name="Zhirakovskaya E."/>
        </authorList>
    </citation>
    <scope>NUCLEOTIDE SEQUENCE</scope>
</reference>
<dbReference type="InterPro" id="IPR011990">
    <property type="entry name" value="TPR-like_helical_dom_sf"/>
</dbReference>
<dbReference type="Gene3D" id="1.25.40.10">
    <property type="entry name" value="Tetratricopeptide repeat domain"/>
    <property type="match status" value="1"/>
</dbReference>
<keyword evidence="2" id="KW-0132">Cell division</keyword>
<gene>
    <name evidence="2" type="ORF">MNBD_CHLOROFLEXI01-611</name>
</gene>
<organism evidence="2">
    <name type="scientific">hydrothermal vent metagenome</name>
    <dbReference type="NCBI Taxonomy" id="652676"/>
    <lineage>
        <taxon>unclassified sequences</taxon>
        <taxon>metagenomes</taxon>
        <taxon>ecological metagenomes</taxon>
    </lineage>
</organism>
<feature type="compositionally biased region" description="Acidic residues" evidence="1">
    <location>
        <begin position="863"/>
        <end position="888"/>
    </location>
</feature>
<feature type="non-terminal residue" evidence="2">
    <location>
        <position position="1"/>
    </location>
</feature>
<keyword evidence="2" id="KW-0131">Cell cycle</keyword>
<dbReference type="SUPFAM" id="SSF48452">
    <property type="entry name" value="TPR-like"/>
    <property type="match status" value="1"/>
</dbReference>
<protein>
    <submittedName>
        <fullName evidence="2">Cell division protein FtsK</fullName>
    </submittedName>
</protein>
<dbReference type="AlphaFoldDB" id="A0A3B0V3Q1"/>
<proteinExistence type="predicted"/>
<dbReference type="EMBL" id="UOEU01000565">
    <property type="protein sequence ID" value="VAW35003.1"/>
    <property type="molecule type" value="Genomic_DNA"/>
</dbReference>
<feature type="compositionally biased region" description="Acidic residues" evidence="1">
    <location>
        <begin position="237"/>
        <end position="263"/>
    </location>
</feature>
<evidence type="ECO:0000256" key="1">
    <source>
        <dbReference type="SAM" id="MobiDB-lite"/>
    </source>
</evidence>